<protein>
    <submittedName>
        <fullName evidence="1">Uncharacterized protein</fullName>
    </submittedName>
</protein>
<proteinExistence type="predicted"/>
<organism evidence="1 2">
    <name type="scientific">Coniosporium uncinatum</name>
    <dbReference type="NCBI Taxonomy" id="93489"/>
    <lineage>
        <taxon>Eukaryota</taxon>
        <taxon>Fungi</taxon>
        <taxon>Dikarya</taxon>
        <taxon>Ascomycota</taxon>
        <taxon>Pezizomycotina</taxon>
        <taxon>Dothideomycetes</taxon>
        <taxon>Dothideomycetes incertae sedis</taxon>
        <taxon>Coniosporium</taxon>
    </lineage>
</organism>
<comment type="caution">
    <text evidence="1">The sequence shown here is derived from an EMBL/GenBank/DDBJ whole genome shotgun (WGS) entry which is preliminary data.</text>
</comment>
<keyword evidence="2" id="KW-1185">Reference proteome</keyword>
<evidence type="ECO:0000313" key="2">
    <source>
        <dbReference type="Proteomes" id="UP001186974"/>
    </source>
</evidence>
<sequence length="283" mass="32590">MIMMEYCNGGTLEQFRRTMLDNGVSLPEALFSHWASQLVRALACLHYGRQTDTNPENYRTIYQNDMAFRNIFINQKDGSLLPNVKLSDFGQAFFADEAEQFADGLENQCSGWSVEDDVEAAGWLFFDLFINDLPVTADGEPFNHRRHAVNSQSVHVIDYEDDEDSDWIVISTEKWQDISKIFGRYSIALAEQWPSQKYSDAMRKFIHQMIKRQDSWSLADEIEPLAKRIMPILTEPLLFDEEWEHVTRVHRPLDRVDGAEDDGDEAVYDEMEALGESMAGPCL</sequence>
<name>A0ACC3DWQ3_9PEZI</name>
<reference evidence="1" key="1">
    <citation type="submission" date="2024-09" db="EMBL/GenBank/DDBJ databases">
        <title>Black Yeasts Isolated from many extreme environments.</title>
        <authorList>
            <person name="Coleine C."/>
            <person name="Stajich J.E."/>
            <person name="Selbmann L."/>
        </authorList>
    </citation>
    <scope>NUCLEOTIDE SEQUENCE</scope>
    <source>
        <strain evidence="1">CCFEE 5737</strain>
    </source>
</reference>
<evidence type="ECO:0000313" key="1">
    <source>
        <dbReference type="EMBL" id="KAK3081239.1"/>
    </source>
</evidence>
<accession>A0ACC3DWQ3</accession>
<dbReference type="Proteomes" id="UP001186974">
    <property type="component" value="Unassembled WGS sequence"/>
</dbReference>
<dbReference type="EMBL" id="JAWDJW010000233">
    <property type="protein sequence ID" value="KAK3081239.1"/>
    <property type="molecule type" value="Genomic_DNA"/>
</dbReference>
<gene>
    <name evidence="1" type="ORF">LTS18_008792</name>
</gene>